<keyword evidence="8" id="KW-0443">Lipid metabolism</keyword>
<evidence type="ECO:0000256" key="13">
    <source>
        <dbReference type="SAM" id="Phobius"/>
    </source>
</evidence>
<evidence type="ECO:0000313" key="15">
    <source>
        <dbReference type="Proteomes" id="UP000076038"/>
    </source>
</evidence>
<evidence type="ECO:0000256" key="9">
    <source>
        <dbReference type="ARBA" id="ARBA00023136"/>
    </source>
</evidence>
<evidence type="ECO:0000256" key="5">
    <source>
        <dbReference type="ARBA" id="ARBA00022679"/>
    </source>
</evidence>
<dbReference type="AlphaFoldDB" id="A0A143QR14"/>
<keyword evidence="4" id="KW-0444">Lipid biosynthesis</keyword>
<protein>
    <submittedName>
        <fullName evidence="14">Putative CDP-diacylglycerol--glycerol-3-phosphate 3-phosphatidyl-transferase 1</fullName>
        <ecNumber evidence="14">2.7.8.5</ecNumber>
    </submittedName>
</protein>
<dbReference type="RefSeq" id="WP_063216680.1">
    <property type="nucleotide sequence ID" value="NZ_CP015220.1"/>
</dbReference>
<evidence type="ECO:0000256" key="12">
    <source>
        <dbReference type="RuleBase" id="RU003750"/>
    </source>
</evidence>
<dbReference type="InterPro" id="IPR050324">
    <property type="entry name" value="CDP-alcohol_PTase-I"/>
</dbReference>
<evidence type="ECO:0000256" key="4">
    <source>
        <dbReference type="ARBA" id="ARBA00022516"/>
    </source>
</evidence>
<dbReference type="PIRSF" id="PIRSF000847">
    <property type="entry name" value="Phos_ph_gly_syn"/>
    <property type="match status" value="1"/>
</dbReference>
<keyword evidence="9 13" id="KW-0472">Membrane</keyword>
<comment type="similarity">
    <text evidence="3 12">Belongs to the CDP-alcohol phosphatidyltransferase class-I family.</text>
</comment>
<evidence type="ECO:0000256" key="8">
    <source>
        <dbReference type="ARBA" id="ARBA00023098"/>
    </source>
</evidence>
<keyword evidence="7 13" id="KW-1133">Transmembrane helix</keyword>
<dbReference type="InterPro" id="IPR000462">
    <property type="entry name" value="CDP-OH_P_trans"/>
</dbReference>
<name>A0A143QR14_RHOFA</name>
<dbReference type="GO" id="GO:0008444">
    <property type="term" value="F:CDP-diacylglycerol-glycerol-3-phosphate 3-phosphatidyltransferase activity"/>
    <property type="evidence" value="ECO:0007669"/>
    <property type="project" value="UniProtKB-EC"/>
</dbReference>
<keyword evidence="5 12" id="KW-0808">Transferase</keyword>
<dbReference type="OrthoDB" id="9796672at2"/>
<evidence type="ECO:0000256" key="2">
    <source>
        <dbReference type="ARBA" id="ARBA00005074"/>
    </source>
</evidence>
<dbReference type="UniPathway" id="UPA00085"/>
<comment type="subcellular location">
    <subcellularLocation>
        <location evidence="1">Membrane</location>
        <topology evidence="1">Multi-pass membrane protein</topology>
    </subcellularLocation>
</comment>
<dbReference type="Pfam" id="PF01066">
    <property type="entry name" value="CDP-OH_P_transf"/>
    <property type="match status" value="1"/>
</dbReference>
<feature type="transmembrane region" description="Helical" evidence="13">
    <location>
        <begin position="131"/>
        <end position="151"/>
    </location>
</feature>
<dbReference type="EC" id="2.7.8.5" evidence="14"/>
<dbReference type="GO" id="GO:0016020">
    <property type="term" value="C:membrane"/>
    <property type="evidence" value="ECO:0007669"/>
    <property type="project" value="UniProtKB-SubCell"/>
</dbReference>
<feature type="transmembrane region" description="Helical" evidence="13">
    <location>
        <begin position="99"/>
        <end position="119"/>
    </location>
</feature>
<evidence type="ECO:0000256" key="10">
    <source>
        <dbReference type="ARBA" id="ARBA00023209"/>
    </source>
</evidence>
<dbReference type="PANTHER" id="PTHR14269">
    <property type="entry name" value="CDP-DIACYLGLYCEROL--GLYCEROL-3-PHOSPHATE 3-PHOSPHATIDYLTRANSFERASE-RELATED"/>
    <property type="match status" value="1"/>
</dbReference>
<dbReference type="InterPro" id="IPR048254">
    <property type="entry name" value="CDP_ALCOHOL_P_TRANSF_CS"/>
</dbReference>
<dbReference type="InterPro" id="IPR043130">
    <property type="entry name" value="CDP-OH_PTrfase_TM_dom"/>
</dbReference>
<organism evidence="14 15">
    <name type="scientific">Rhodococcoides fascians</name>
    <name type="common">Rhodococcus fascians</name>
    <dbReference type="NCBI Taxonomy" id="1828"/>
    <lineage>
        <taxon>Bacteria</taxon>
        <taxon>Bacillati</taxon>
        <taxon>Actinomycetota</taxon>
        <taxon>Actinomycetes</taxon>
        <taxon>Mycobacteriales</taxon>
        <taxon>Nocardiaceae</taxon>
        <taxon>Rhodococcoides</taxon>
    </lineage>
</organism>
<proteinExistence type="inferred from homology"/>
<dbReference type="EMBL" id="CP015220">
    <property type="protein sequence ID" value="AMY25379.1"/>
    <property type="molecule type" value="Genomic_DNA"/>
</dbReference>
<dbReference type="PROSITE" id="PS00379">
    <property type="entry name" value="CDP_ALCOHOL_P_TRANSF"/>
    <property type="match status" value="1"/>
</dbReference>
<comment type="pathway">
    <text evidence="2">Lipid metabolism; phospholipid metabolism.</text>
</comment>
<keyword evidence="15" id="KW-1185">Reference proteome</keyword>
<dbReference type="GO" id="GO:0046474">
    <property type="term" value="P:glycerophospholipid biosynthetic process"/>
    <property type="evidence" value="ECO:0007669"/>
    <property type="project" value="TreeGrafter"/>
</dbReference>
<reference evidence="14 15" key="1">
    <citation type="journal article" date="2016" name="Genome Announc.">
        <title>Complete Genome and Plasmid Sequences for Rhodococcus fascians D188 and Draft Sequences for Rhodococcus Isolates PBTS 1 and PBTS 2.</title>
        <authorList>
            <person name="Stamler R.A."/>
            <person name="Vereecke D."/>
            <person name="Zhang Y."/>
            <person name="Schilkey F."/>
            <person name="Devitt N."/>
            <person name="Randall J.J."/>
        </authorList>
    </citation>
    <scope>NUCLEOTIDE SEQUENCE [LARGE SCALE GENOMIC DNA]</scope>
    <source>
        <strain evidence="14 15">PBTS2</strain>
    </source>
</reference>
<dbReference type="InterPro" id="IPR004570">
    <property type="entry name" value="Phosphatidylglycerol_P_synth"/>
</dbReference>
<dbReference type="KEGG" id="rhs:A3Q41_04098"/>
<keyword evidence="10" id="KW-0594">Phospholipid biosynthesis</keyword>
<sequence>MTDKSELQVTDRIATVPNLLSAVRLAGVPLFLFLLLGPQADGWALVILLVSGGTDWLDGKLARLLGQSSRLGAILDPLVDRLYVVSTLVAFVVRGIIPWWVAAILIGRDAVLGLTMFVYRRRSLPPPDVIYLGKAATFVVMIALPVLLVSVGTGSVADAAGPLGYALLIWGTVLYTWTGALYLGKAVAVARAIAPTSAPGR</sequence>
<dbReference type="Gene3D" id="1.20.120.1760">
    <property type="match status" value="1"/>
</dbReference>
<dbReference type="PATRIC" id="fig|1653479.3.peg.4154"/>
<dbReference type="Proteomes" id="UP000076038">
    <property type="component" value="Chromosome"/>
</dbReference>
<feature type="transmembrane region" description="Helical" evidence="13">
    <location>
        <begin position="163"/>
        <end position="183"/>
    </location>
</feature>
<evidence type="ECO:0000256" key="11">
    <source>
        <dbReference type="ARBA" id="ARBA00023264"/>
    </source>
</evidence>
<evidence type="ECO:0000256" key="3">
    <source>
        <dbReference type="ARBA" id="ARBA00010441"/>
    </source>
</evidence>
<keyword evidence="6 13" id="KW-0812">Transmembrane</keyword>
<dbReference type="PANTHER" id="PTHR14269:SF62">
    <property type="entry name" value="CDP-DIACYLGLYCEROL--GLYCEROL-3-PHOSPHATE 3-PHOSPHATIDYLTRANSFERASE 1, CHLOROPLASTIC"/>
    <property type="match status" value="1"/>
</dbReference>
<evidence type="ECO:0000313" key="14">
    <source>
        <dbReference type="EMBL" id="AMY25379.1"/>
    </source>
</evidence>
<reference evidence="15" key="2">
    <citation type="submission" date="2016-04" db="EMBL/GenBank/DDBJ databases">
        <title>Complete Genome and Plasmid Sequences for Rhodococcus fascians D188 and Draft Sequences for Rhodococcus spp. Isolates PBTS 1 and PBTS 2.</title>
        <authorList>
            <person name="Stamer R."/>
            <person name="Vereecke D."/>
            <person name="Zhang Y."/>
            <person name="Schilkey F."/>
            <person name="Devitt N."/>
            <person name="Randall J."/>
        </authorList>
    </citation>
    <scope>NUCLEOTIDE SEQUENCE [LARGE SCALE GENOMIC DNA]</scope>
    <source>
        <strain evidence="15">PBTS2</strain>
    </source>
</reference>
<evidence type="ECO:0000256" key="7">
    <source>
        <dbReference type="ARBA" id="ARBA00022989"/>
    </source>
</evidence>
<evidence type="ECO:0000256" key="1">
    <source>
        <dbReference type="ARBA" id="ARBA00004141"/>
    </source>
</evidence>
<gene>
    <name evidence="14" type="primary">pgsA1</name>
    <name evidence="14" type="ORF">A3Q41_04098</name>
</gene>
<evidence type="ECO:0000256" key="6">
    <source>
        <dbReference type="ARBA" id="ARBA00022692"/>
    </source>
</evidence>
<accession>A0A143QR14</accession>
<keyword evidence="11" id="KW-1208">Phospholipid metabolism</keyword>